<reference evidence="2" key="1">
    <citation type="submission" date="2023-07" db="EMBL/GenBank/DDBJ databases">
        <title>Black Yeasts Isolated from many extreme environments.</title>
        <authorList>
            <person name="Coleine C."/>
            <person name="Stajich J.E."/>
            <person name="Selbmann L."/>
        </authorList>
    </citation>
    <scope>NUCLEOTIDE SEQUENCE</scope>
    <source>
        <strain evidence="2">CCFEE 5485</strain>
    </source>
</reference>
<dbReference type="InterPro" id="IPR052895">
    <property type="entry name" value="HetReg/Transcr_Mod"/>
</dbReference>
<comment type="caution">
    <text evidence="2">The sequence shown here is derived from an EMBL/GenBank/DDBJ whole genome shotgun (WGS) entry which is preliminary data.</text>
</comment>
<proteinExistence type="predicted"/>
<dbReference type="PANTHER" id="PTHR24148">
    <property type="entry name" value="ANKYRIN REPEAT DOMAIN-CONTAINING PROTEIN 39 HOMOLOG-RELATED"/>
    <property type="match status" value="1"/>
</dbReference>
<organism evidence="2 3">
    <name type="scientific">Recurvomyces mirabilis</name>
    <dbReference type="NCBI Taxonomy" id="574656"/>
    <lineage>
        <taxon>Eukaryota</taxon>
        <taxon>Fungi</taxon>
        <taxon>Dikarya</taxon>
        <taxon>Ascomycota</taxon>
        <taxon>Pezizomycotina</taxon>
        <taxon>Dothideomycetes</taxon>
        <taxon>Dothideomycetidae</taxon>
        <taxon>Mycosphaerellales</taxon>
        <taxon>Teratosphaeriaceae</taxon>
        <taxon>Recurvomyces</taxon>
    </lineage>
</organism>
<dbReference type="EMBL" id="JAUTXT010000004">
    <property type="protein sequence ID" value="KAK3678262.1"/>
    <property type="molecule type" value="Genomic_DNA"/>
</dbReference>
<dbReference type="Proteomes" id="UP001274830">
    <property type="component" value="Unassembled WGS sequence"/>
</dbReference>
<dbReference type="Pfam" id="PF06985">
    <property type="entry name" value="HET"/>
    <property type="match status" value="1"/>
</dbReference>
<evidence type="ECO:0000313" key="3">
    <source>
        <dbReference type="Proteomes" id="UP001274830"/>
    </source>
</evidence>
<evidence type="ECO:0000259" key="1">
    <source>
        <dbReference type="Pfam" id="PF06985"/>
    </source>
</evidence>
<sequence>MAPSRYEAYSEPLPDDCTRLLQIRRNPSPSAKDDVDVLDCTLTTHEIADYPPYEAISYAWDEPLAEQIKPPWPVEPQGEPFDVTANLRHLLYHLADSPEEPDWDETLPRYYWIDALCINQDDDEERTAQVRAMHRIYRNASYVIIWLGPDPEQEAYYVREMLRALLQMYSSVDEEMSKPFEFDWVPCGYNLHAEGLPLIGSSHWEPIVRFWSRSWFRRAWVWQEGALAKDFEFWVGEVVFVEFDVVTSSLHLIRNGLGSALAAQHIGPSTRRPLSSGLKVGIQASKLACLQYLAKGFNTLEVETTEFTWGVAERLVGPDEDEDTQDTSRQLLKVFVTMMWTTYSDFTSEPRDQIFAKLVLIRQIAEAYRVPPIPLQIDYSRSLVEVYLDTMTYIIEHSGWLGILLLLAPNRPYDMAFLAPNTWSLAFWGGLSLPTPIVATPEPDTKDGNSSQNST</sequence>
<protein>
    <recommendedName>
        <fullName evidence="1">Heterokaryon incompatibility domain-containing protein</fullName>
    </recommendedName>
</protein>
<dbReference type="PANTHER" id="PTHR24148:SF64">
    <property type="entry name" value="HETEROKARYON INCOMPATIBILITY DOMAIN-CONTAINING PROTEIN"/>
    <property type="match status" value="1"/>
</dbReference>
<dbReference type="InterPro" id="IPR010730">
    <property type="entry name" value="HET"/>
</dbReference>
<gene>
    <name evidence="2" type="ORF">LTR78_001557</name>
</gene>
<feature type="domain" description="Heterokaryon incompatibility" evidence="1">
    <location>
        <begin position="53"/>
        <end position="224"/>
    </location>
</feature>
<evidence type="ECO:0000313" key="2">
    <source>
        <dbReference type="EMBL" id="KAK3678262.1"/>
    </source>
</evidence>
<accession>A0AAE0WUN8</accession>
<dbReference type="AlphaFoldDB" id="A0AAE0WUN8"/>
<name>A0AAE0WUN8_9PEZI</name>
<keyword evidence="3" id="KW-1185">Reference proteome</keyword>